<evidence type="ECO:0000313" key="1">
    <source>
        <dbReference type="EMBL" id="CAK8988692.1"/>
    </source>
</evidence>
<proteinExistence type="predicted"/>
<accession>A0ABP0HEV7</accession>
<reference evidence="1 2" key="1">
    <citation type="submission" date="2024-02" db="EMBL/GenBank/DDBJ databases">
        <authorList>
            <person name="Chen Y."/>
            <person name="Shah S."/>
            <person name="Dougan E. K."/>
            <person name="Thang M."/>
            <person name="Chan C."/>
        </authorList>
    </citation>
    <scope>NUCLEOTIDE SEQUENCE [LARGE SCALE GENOMIC DNA]</scope>
</reference>
<dbReference type="Proteomes" id="UP001642464">
    <property type="component" value="Unassembled WGS sequence"/>
</dbReference>
<evidence type="ECO:0000313" key="2">
    <source>
        <dbReference type="Proteomes" id="UP001642464"/>
    </source>
</evidence>
<dbReference type="EMBL" id="CAXAMM010000729">
    <property type="protein sequence ID" value="CAK8988692.1"/>
    <property type="molecule type" value="Genomic_DNA"/>
</dbReference>
<name>A0ABP0HEV7_9DINO</name>
<gene>
    <name evidence="1" type="ORF">SCF082_LOCUS1494</name>
</gene>
<protein>
    <submittedName>
        <fullName evidence="1">Uncharacterized protein</fullName>
    </submittedName>
</protein>
<sequence length="635" mass="71153">MEQSWNGLAARVMGAAEELLPNLDLEAVSLKDMRAKLTQRLGLDVDALEAYKAEVTQILQQTMQASAFSESLPPELCSSDRAQMVYLCTIARVLPGTLDTSDLADIQQMSREHIGNCVRDAFNDPLMEGGGRRGNANGNIVKKLAVFQEAHEDGERHFHVAVLLALERRWLPAKRTLRIRHRMASHWSSSHKQFWSAVRYGAIATCKKPVVDEAPYQWSAAGEGPWCLFEASQEPWNAHAWRQRNEKAERKRLCGESKRKAKFTKLDLTAIIVARGLKSPADVMAYAQDHGTHKMQEWVCANQRKLGEYVQEAFDWQEAREAAKLEKETEWALLCRKAEEACPYKAQGCGYAQAAQQFFAANSKTLDASELAFALRAVIVAGPSKTARCPLIVGPSNSGKTTLVLPFDHLFGHSQVFHKPALNSSFPLVNLSKNKRFLFFDDFRPIEYAQATIDVSTFLSLFNGHPFEIRQSQAFKHGNEDFAWQKGCCLTAKDKELWLPWGAVSEEDVHRMKNRTQVFTCHAVLKDLRRTEPCVPCMCQWICEGATQADARLALQSLPTIEPSLPALESIVEGLAELGARARIPKAKQEALHVELLQLGAVNVREVGVSDWKGLNAFVQLLPFEQRRFLQALSA</sequence>
<comment type="caution">
    <text evidence="1">The sequence shown here is derived from an EMBL/GenBank/DDBJ whole genome shotgun (WGS) entry which is preliminary data.</text>
</comment>
<dbReference type="InterPro" id="IPR027417">
    <property type="entry name" value="P-loop_NTPase"/>
</dbReference>
<dbReference type="SUPFAM" id="SSF52540">
    <property type="entry name" value="P-loop containing nucleoside triphosphate hydrolases"/>
    <property type="match status" value="1"/>
</dbReference>
<dbReference type="Gene3D" id="3.40.50.300">
    <property type="entry name" value="P-loop containing nucleotide triphosphate hydrolases"/>
    <property type="match status" value="1"/>
</dbReference>
<keyword evidence="2" id="KW-1185">Reference proteome</keyword>
<organism evidence="1 2">
    <name type="scientific">Durusdinium trenchii</name>
    <dbReference type="NCBI Taxonomy" id="1381693"/>
    <lineage>
        <taxon>Eukaryota</taxon>
        <taxon>Sar</taxon>
        <taxon>Alveolata</taxon>
        <taxon>Dinophyceae</taxon>
        <taxon>Suessiales</taxon>
        <taxon>Symbiodiniaceae</taxon>
        <taxon>Durusdinium</taxon>
    </lineage>
</organism>